<gene>
    <name evidence="2" type="ORF">ACFFNX_52270</name>
</gene>
<dbReference type="InterPro" id="IPR050356">
    <property type="entry name" value="SulA_CellDiv_inhibitor"/>
</dbReference>
<accession>A0ABV5Z374</accession>
<name>A0ABV5Z374_9ACTN</name>
<proteinExistence type="predicted"/>
<evidence type="ECO:0000313" key="3">
    <source>
        <dbReference type="Proteomes" id="UP001589627"/>
    </source>
</evidence>
<sequence length="105" mass="11237">ARPARIRTLGAFAALPVRDVTARFGVDEIRAHRLARGLYPRPPAPRPPLADLSVSTEFDPPAMAAEQVIFAAKSLAERLHEALVAEALTCVRIGVEVTGADGRTL</sequence>
<reference evidence="2 3" key="1">
    <citation type="submission" date="2024-09" db="EMBL/GenBank/DDBJ databases">
        <authorList>
            <person name="Sun Q."/>
            <person name="Mori K."/>
        </authorList>
    </citation>
    <scope>NUCLEOTIDE SEQUENCE [LARGE SCALE GENOMIC DNA]</scope>
    <source>
        <strain evidence="2 3">TBRC 0563</strain>
    </source>
</reference>
<dbReference type="Proteomes" id="UP001589627">
    <property type="component" value="Unassembled WGS sequence"/>
</dbReference>
<protein>
    <submittedName>
        <fullName evidence="2">DNA polymerase Y family protein</fullName>
    </submittedName>
</protein>
<keyword evidence="3" id="KW-1185">Reference proteome</keyword>
<keyword evidence="1" id="KW-0227">DNA damage</keyword>
<organism evidence="2 3">
    <name type="scientific">Actinoallomurus acaciae</name>
    <dbReference type="NCBI Taxonomy" id="502577"/>
    <lineage>
        <taxon>Bacteria</taxon>
        <taxon>Bacillati</taxon>
        <taxon>Actinomycetota</taxon>
        <taxon>Actinomycetes</taxon>
        <taxon>Streptosporangiales</taxon>
        <taxon>Thermomonosporaceae</taxon>
        <taxon>Actinoallomurus</taxon>
    </lineage>
</organism>
<feature type="non-terminal residue" evidence="2">
    <location>
        <position position="1"/>
    </location>
</feature>
<dbReference type="EMBL" id="JBHLZP010001317">
    <property type="protein sequence ID" value="MFB9840724.1"/>
    <property type="molecule type" value="Genomic_DNA"/>
</dbReference>
<feature type="non-terminal residue" evidence="2">
    <location>
        <position position="105"/>
    </location>
</feature>
<dbReference type="PANTHER" id="PTHR35369:SF2">
    <property type="entry name" value="BLR3025 PROTEIN"/>
    <property type="match status" value="1"/>
</dbReference>
<evidence type="ECO:0000256" key="1">
    <source>
        <dbReference type="ARBA" id="ARBA00022763"/>
    </source>
</evidence>
<comment type="caution">
    <text evidence="2">The sequence shown here is derived from an EMBL/GenBank/DDBJ whole genome shotgun (WGS) entry which is preliminary data.</text>
</comment>
<dbReference type="PANTHER" id="PTHR35369">
    <property type="entry name" value="BLR3025 PROTEIN-RELATED"/>
    <property type="match status" value="1"/>
</dbReference>
<evidence type="ECO:0000313" key="2">
    <source>
        <dbReference type="EMBL" id="MFB9840724.1"/>
    </source>
</evidence>